<name>A0ABT9Z7X2_9BACI</name>
<gene>
    <name evidence="1" type="ORF">J2S02_004469</name>
</gene>
<dbReference type="RefSeq" id="WP_174879896.1">
    <property type="nucleotide sequence ID" value="NZ_CADEPK010000078.1"/>
</dbReference>
<evidence type="ECO:0000313" key="2">
    <source>
        <dbReference type="Proteomes" id="UP001232245"/>
    </source>
</evidence>
<evidence type="ECO:0000313" key="1">
    <source>
        <dbReference type="EMBL" id="MDQ0228105.1"/>
    </source>
</evidence>
<keyword evidence="2" id="KW-1185">Reference proteome</keyword>
<protein>
    <submittedName>
        <fullName evidence="1">Uncharacterized protein</fullName>
    </submittedName>
</protein>
<reference evidence="1 2" key="1">
    <citation type="submission" date="2023-07" db="EMBL/GenBank/DDBJ databases">
        <title>Genomic Encyclopedia of Type Strains, Phase IV (KMG-IV): sequencing the most valuable type-strain genomes for metagenomic binning, comparative biology and taxonomic classification.</title>
        <authorList>
            <person name="Goeker M."/>
        </authorList>
    </citation>
    <scope>NUCLEOTIDE SEQUENCE [LARGE SCALE GENOMIC DNA]</scope>
    <source>
        <strain evidence="1 2">DSM 17723</strain>
    </source>
</reference>
<proteinExistence type="predicted"/>
<dbReference type="EMBL" id="JAUSTZ010000014">
    <property type="protein sequence ID" value="MDQ0228105.1"/>
    <property type="molecule type" value="Genomic_DNA"/>
</dbReference>
<accession>A0ABT9Z7X2</accession>
<sequence>MSKSKAKKHREKLIREGKLDVSMKRGSWGNVNPYVRHTKTKQEALAQMQSKHRKNHSQKLYDENGSFYLLLVALQTCKATHISHLLESHMSVPIKPFT</sequence>
<organism evidence="1 2">
    <name type="scientific">Metabacillus niabensis</name>
    <dbReference type="NCBI Taxonomy" id="324854"/>
    <lineage>
        <taxon>Bacteria</taxon>
        <taxon>Bacillati</taxon>
        <taxon>Bacillota</taxon>
        <taxon>Bacilli</taxon>
        <taxon>Bacillales</taxon>
        <taxon>Bacillaceae</taxon>
        <taxon>Metabacillus</taxon>
    </lineage>
</organism>
<comment type="caution">
    <text evidence="1">The sequence shown here is derived from an EMBL/GenBank/DDBJ whole genome shotgun (WGS) entry which is preliminary data.</text>
</comment>
<dbReference type="Proteomes" id="UP001232245">
    <property type="component" value="Unassembled WGS sequence"/>
</dbReference>